<sequence length="61" mass="7189">MFDIHIKDTDQPTVTIDYQKYELLNLSYDYYHGNMRLKVTVTKPDNKQPVTYQVSCDNAES</sequence>
<reference evidence="1" key="2">
    <citation type="submission" date="2021-04" db="EMBL/GenBank/DDBJ databases">
        <authorList>
            <person name="Gilroy R."/>
        </authorList>
    </citation>
    <scope>NUCLEOTIDE SEQUENCE</scope>
    <source>
        <strain evidence="1">F6-6636</strain>
    </source>
</reference>
<dbReference type="EMBL" id="JAHLFS010000065">
    <property type="protein sequence ID" value="MBU3852180.1"/>
    <property type="molecule type" value="Genomic_DNA"/>
</dbReference>
<reference evidence="1" key="1">
    <citation type="journal article" date="2021" name="PeerJ">
        <title>Extensive microbial diversity within the chicken gut microbiome revealed by metagenomics and culture.</title>
        <authorList>
            <person name="Gilroy R."/>
            <person name="Ravi A."/>
            <person name="Getino M."/>
            <person name="Pursley I."/>
            <person name="Horton D.L."/>
            <person name="Alikhan N.F."/>
            <person name="Baker D."/>
            <person name="Gharbi K."/>
            <person name="Hall N."/>
            <person name="Watson M."/>
            <person name="Adriaenssens E.M."/>
            <person name="Foster-Nyarko E."/>
            <person name="Jarju S."/>
            <person name="Secka A."/>
            <person name="Antonio M."/>
            <person name="Oren A."/>
            <person name="Chaudhuri R.R."/>
            <person name="La Ragione R."/>
            <person name="Hildebrand F."/>
            <person name="Pallen M.J."/>
        </authorList>
    </citation>
    <scope>NUCLEOTIDE SEQUENCE</scope>
    <source>
        <strain evidence="1">F6-6636</strain>
    </source>
</reference>
<evidence type="ECO:0000313" key="1">
    <source>
        <dbReference type="EMBL" id="MBU3852180.1"/>
    </source>
</evidence>
<name>A0A948X3S9_9LACO</name>
<gene>
    <name evidence="1" type="ORF">H9901_05735</name>
</gene>
<comment type="caution">
    <text evidence="1">The sequence shown here is derived from an EMBL/GenBank/DDBJ whole genome shotgun (WGS) entry which is preliminary data.</text>
</comment>
<dbReference type="AlphaFoldDB" id="A0A948X3S9"/>
<proteinExistence type="predicted"/>
<protein>
    <submittedName>
        <fullName evidence="1">Uncharacterized protein</fullName>
    </submittedName>
</protein>
<accession>A0A948X3S9</accession>
<dbReference type="Proteomes" id="UP000777303">
    <property type="component" value="Unassembled WGS sequence"/>
</dbReference>
<evidence type="ECO:0000313" key="2">
    <source>
        <dbReference type="Proteomes" id="UP000777303"/>
    </source>
</evidence>
<organism evidence="1 2">
    <name type="scientific">Candidatus Paralactobacillus gallistercoris</name>
    <dbReference type="NCBI Taxonomy" id="2838724"/>
    <lineage>
        <taxon>Bacteria</taxon>
        <taxon>Bacillati</taxon>
        <taxon>Bacillota</taxon>
        <taxon>Bacilli</taxon>
        <taxon>Lactobacillales</taxon>
        <taxon>Lactobacillaceae</taxon>
        <taxon>Lactobacillus</taxon>
    </lineage>
</organism>